<dbReference type="InterPro" id="IPR005325">
    <property type="entry name" value="DUF308_memb"/>
</dbReference>
<dbReference type="GO" id="GO:0005886">
    <property type="term" value="C:plasma membrane"/>
    <property type="evidence" value="ECO:0007669"/>
    <property type="project" value="TreeGrafter"/>
</dbReference>
<feature type="compositionally biased region" description="Basic and acidic residues" evidence="1">
    <location>
        <begin position="308"/>
        <end position="336"/>
    </location>
</feature>
<evidence type="ECO:0000256" key="2">
    <source>
        <dbReference type="SAM" id="Phobius"/>
    </source>
</evidence>
<dbReference type="STRING" id="545619.SAMN04489860_0146"/>
<dbReference type="AlphaFoldDB" id="A0A1H1M5T2"/>
<feature type="transmembrane region" description="Helical" evidence="2">
    <location>
        <begin position="50"/>
        <end position="69"/>
    </location>
</feature>
<name>A0A1H1M5T2_9CELL</name>
<dbReference type="InterPro" id="IPR052712">
    <property type="entry name" value="Acid_resist_chaperone_HdeD"/>
</dbReference>
<dbReference type="PANTHER" id="PTHR34989:SF1">
    <property type="entry name" value="PROTEIN HDED"/>
    <property type="match status" value="1"/>
</dbReference>
<organism evidence="3 4">
    <name type="scientific">Paraoerskovia marina</name>
    <dbReference type="NCBI Taxonomy" id="545619"/>
    <lineage>
        <taxon>Bacteria</taxon>
        <taxon>Bacillati</taxon>
        <taxon>Actinomycetota</taxon>
        <taxon>Actinomycetes</taxon>
        <taxon>Micrococcales</taxon>
        <taxon>Cellulomonadaceae</taxon>
        <taxon>Paraoerskovia</taxon>
    </lineage>
</organism>
<dbReference type="Proteomes" id="UP000185663">
    <property type="component" value="Chromosome I"/>
</dbReference>
<evidence type="ECO:0000313" key="4">
    <source>
        <dbReference type="Proteomes" id="UP000185663"/>
    </source>
</evidence>
<feature type="transmembrane region" description="Helical" evidence="2">
    <location>
        <begin position="20"/>
        <end position="38"/>
    </location>
</feature>
<feature type="transmembrane region" description="Helical" evidence="2">
    <location>
        <begin position="162"/>
        <end position="185"/>
    </location>
</feature>
<keyword evidence="2" id="KW-0812">Transmembrane</keyword>
<accession>A0A1H1M5T2</accession>
<dbReference type="EMBL" id="LT629776">
    <property type="protein sequence ID" value="SDR82131.1"/>
    <property type="molecule type" value="Genomic_DNA"/>
</dbReference>
<feature type="transmembrane region" description="Helical" evidence="2">
    <location>
        <begin position="136"/>
        <end position="156"/>
    </location>
</feature>
<keyword evidence="4" id="KW-1185">Reference proteome</keyword>
<protein>
    <submittedName>
        <fullName evidence="3">Uncharacterized membrane protein HdeD, DUF308 family</fullName>
    </submittedName>
</protein>
<dbReference type="eggNOG" id="COG3247">
    <property type="taxonomic scope" value="Bacteria"/>
</dbReference>
<dbReference type="PANTHER" id="PTHR34989">
    <property type="entry name" value="PROTEIN HDED"/>
    <property type="match status" value="1"/>
</dbReference>
<gene>
    <name evidence="3" type="ORF">SAMN04489860_0146</name>
</gene>
<keyword evidence="2" id="KW-0472">Membrane</keyword>
<keyword evidence="2" id="KW-1133">Transmembrane helix</keyword>
<sequence>MARSKETTSEKKPRQFRRVWWIPVLRGLLYIVLGVLLLVPPLQDISVTPWLFGVFLAVDGVVLILQWFSHRRQLGAQWWLVQAVVNVAFGAAILLWGQFWDITAVGQYWLLVVWVLVLGIASIVGAMYLSRNRDLGSSWMAVFGIVSALFGITLITQDLGDLQVVSFTCVVLGLFAFVSGAILMVSGFATRAVAREIDNLRKQAENLGIELTGGFVLGASGAVSTVSQAELRPEVDAVVVEEDEPVAVVDDRPDTRPVGIDAREASTQAPATLPEGELSGDPASTGDDPSATRPDPAATGQDPASTRPDPDSARIHRHDDEHSTLEDPPEEPRRDV</sequence>
<feature type="region of interest" description="Disordered" evidence="1">
    <location>
        <begin position="243"/>
        <end position="336"/>
    </location>
</feature>
<feature type="transmembrane region" description="Helical" evidence="2">
    <location>
        <begin position="108"/>
        <end position="129"/>
    </location>
</feature>
<feature type="transmembrane region" description="Helical" evidence="2">
    <location>
        <begin position="76"/>
        <end position="96"/>
    </location>
</feature>
<dbReference type="RefSeq" id="WP_083371200.1">
    <property type="nucleotide sequence ID" value="NZ_LT629776.1"/>
</dbReference>
<reference evidence="3 4" key="1">
    <citation type="submission" date="2016-10" db="EMBL/GenBank/DDBJ databases">
        <authorList>
            <person name="de Groot N.N."/>
        </authorList>
    </citation>
    <scope>NUCLEOTIDE SEQUENCE [LARGE SCALE GENOMIC DNA]</scope>
    <source>
        <strain evidence="3 4">DSM 22126</strain>
    </source>
</reference>
<evidence type="ECO:0000313" key="3">
    <source>
        <dbReference type="EMBL" id="SDR82131.1"/>
    </source>
</evidence>
<dbReference type="OrthoDB" id="3829721at2"/>
<dbReference type="Pfam" id="PF03729">
    <property type="entry name" value="DUF308"/>
    <property type="match status" value="2"/>
</dbReference>
<evidence type="ECO:0000256" key="1">
    <source>
        <dbReference type="SAM" id="MobiDB-lite"/>
    </source>
</evidence>
<proteinExistence type="predicted"/>